<proteinExistence type="predicted"/>
<sequence length="937" mass="107708">MKKVKRKFSMSSAPTDSRRQDESGSPGVKLVTGYKSVRHQAAYRNWVTVDSNTSTTGRLGHKQILNVGTWNIRGLLRPGKIEIVCREMESCDLDVMGLSETHLRESGHLVMASGKLRLSAGNPENSFSGVGFLVSKRMRGRIIGYNAVNDRIIALKLSAHPYPINIVQVYAPTSNSNQDEIDSFYNSLGKVYQDIPKKEVTILMGDLNAKIGNTVMDDHVRGIVGKFGLGTRNERGQLLLDFCAENNVSVMNTHFQHHPRRLYTWISPNGQHRNQIDYVMIGKRWKSSVLNVTTRPGADCGSDRQLLVAKVKIRLKSIKQQKPRKVVDISGRAQELFANAIKERLRDFAVDPFDSANVTWEQLKQVTLQTASEVVGTQAIEQPKSPWMSEETWSAIVKRKARKEDGLTTDADKHEYRLLHHEVQRLCRRDRDAYISAVCDDIQRDSERMHSKDMFRRVKLLAKEYKLKTWTIEDDRGNLIINRQAALDRWRRYSEQLYSEKGCNDIEERVDYNQHEPDILLQEVEAAINRLKQKACGRDSVTALMLKSLGSDGAKILHSICQKVWRTGQWPEDWTESILIPLHKKGSTRKCENYRTISIISHASKILLHIINKRLESFISRQIAKEQAGFVKGRGTREQILNIRQLIEKAREFNVPMALCFIDYAKAFDCINWKKMFDVMQEMGIPDHLVSLVQTLHMDGITRVRMDNEFSHPFKPERGVRQGCILSPQLFNLIGEHIMRLVLENWEGGIRVGAHRISNLRFADDTTIIGTSERELHELLRRVEVVSKDLKDKNYGLCLNRSKTKLMFVDRPRSRIDAFEMWCWRKMLGVSWTERRTNVSVLEELNVKTRLSTICMQRLLKYFGHVARQNPENLEKLIVVGHVEGKRSRGRLPTRWTDIIKEATNTSVPGAIKQAECRQHWRKLVQKLDQGGHDPQQ</sequence>
<dbReference type="InterPro" id="IPR036691">
    <property type="entry name" value="Endo/exonu/phosph_ase_sf"/>
</dbReference>
<dbReference type="HOGENOM" id="CLU_1138844_0_0_1"/>
<dbReference type="CDD" id="cd01650">
    <property type="entry name" value="RT_nLTR_like"/>
    <property type="match status" value="1"/>
</dbReference>
<evidence type="ECO:0000259" key="2">
    <source>
        <dbReference type="PROSITE" id="PS50878"/>
    </source>
</evidence>
<dbReference type="GO" id="GO:0004519">
    <property type="term" value="F:endonuclease activity"/>
    <property type="evidence" value="ECO:0007669"/>
    <property type="project" value="UniProtKB-KW"/>
</dbReference>
<dbReference type="SUPFAM" id="SSF56219">
    <property type="entry name" value="DNase I-like"/>
    <property type="match status" value="1"/>
</dbReference>
<dbReference type="Pfam" id="PF00078">
    <property type="entry name" value="RVT_1"/>
    <property type="match status" value="1"/>
</dbReference>
<dbReference type="AlphaFoldDB" id="D7F174"/>
<evidence type="ECO:0000256" key="1">
    <source>
        <dbReference type="SAM" id="MobiDB-lite"/>
    </source>
</evidence>
<dbReference type="EMBL" id="FJ265559">
    <property type="protein sequence ID" value="ADI61827.1"/>
    <property type="molecule type" value="Genomic_DNA"/>
</dbReference>
<reference evidence="3" key="1">
    <citation type="journal article" date="2010" name="BMC Evol. Biol.">
        <title>Generation of microsatellite repeat families by RTE retrotransposons in lepidopteran genomes.</title>
        <authorList>
            <person name="Tay W.T."/>
            <person name="Behere G.T."/>
            <person name="Batterham P."/>
            <person name="Heckel D.G."/>
        </authorList>
    </citation>
    <scope>NUCLEOTIDE SEQUENCE</scope>
</reference>
<keyword evidence="3" id="KW-0548">Nucleotidyltransferase</keyword>
<dbReference type="Pfam" id="PF03372">
    <property type="entry name" value="Exo_endo_phos"/>
    <property type="match status" value="1"/>
</dbReference>
<keyword evidence="3" id="KW-0540">Nuclease</keyword>
<dbReference type="PROSITE" id="PS50878">
    <property type="entry name" value="RT_POL"/>
    <property type="match status" value="1"/>
</dbReference>
<keyword evidence="3" id="KW-0808">Transferase</keyword>
<dbReference type="Gene3D" id="3.60.10.10">
    <property type="entry name" value="Endonuclease/exonuclease/phosphatase"/>
    <property type="match status" value="1"/>
</dbReference>
<feature type="domain" description="Reverse transcriptase" evidence="2">
    <location>
        <begin position="563"/>
        <end position="867"/>
    </location>
</feature>
<dbReference type="CDD" id="cd09076">
    <property type="entry name" value="L1-EN"/>
    <property type="match status" value="1"/>
</dbReference>
<keyword evidence="3" id="KW-0695">RNA-directed DNA polymerase</keyword>
<protein>
    <submittedName>
        <fullName evidence="3">Endonuclease-reverse transcriptase</fullName>
    </submittedName>
</protein>
<dbReference type="InterPro" id="IPR043502">
    <property type="entry name" value="DNA/RNA_pol_sf"/>
</dbReference>
<dbReference type="InterPro" id="IPR000477">
    <property type="entry name" value="RT_dom"/>
</dbReference>
<keyword evidence="3" id="KW-0378">Hydrolase</keyword>
<feature type="region of interest" description="Disordered" evidence="1">
    <location>
        <begin position="1"/>
        <end position="28"/>
    </location>
</feature>
<dbReference type="GO" id="GO:0003964">
    <property type="term" value="F:RNA-directed DNA polymerase activity"/>
    <property type="evidence" value="ECO:0007669"/>
    <property type="project" value="UniProtKB-KW"/>
</dbReference>
<evidence type="ECO:0000313" key="3">
    <source>
        <dbReference type="EMBL" id="ADI61827.1"/>
    </source>
</evidence>
<dbReference type="PANTHER" id="PTHR47027:SF8">
    <property type="entry name" value="RIBONUCLEASE H"/>
    <property type="match status" value="1"/>
</dbReference>
<dbReference type="PANTHER" id="PTHR47027">
    <property type="entry name" value="REVERSE TRANSCRIPTASE DOMAIN-CONTAINING PROTEIN"/>
    <property type="match status" value="1"/>
</dbReference>
<accession>D7F174</accession>
<dbReference type="SUPFAM" id="SSF56672">
    <property type="entry name" value="DNA/RNA polymerases"/>
    <property type="match status" value="1"/>
</dbReference>
<organism evidence="3">
    <name type="scientific">Bombyx mori</name>
    <name type="common">Silk moth</name>
    <dbReference type="NCBI Taxonomy" id="7091"/>
    <lineage>
        <taxon>Eukaryota</taxon>
        <taxon>Metazoa</taxon>
        <taxon>Ecdysozoa</taxon>
        <taxon>Arthropoda</taxon>
        <taxon>Hexapoda</taxon>
        <taxon>Insecta</taxon>
        <taxon>Pterygota</taxon>
        <taxon>Neoptera</taxon>
        <taxon>Endopterygota</taxon>
        <taxon>Lepidoptera</taxon>
        <taxon>Glossata</taxon>
        <taxon>Ditrysia</taxon>
        <taxon>Bombycoidea</taxon>
        <taxon>Bombycidae</taxon>
        <taxon>Bombycinae</taxon>
        <taxon>Bombyx</taxon>
    </lineage>
</organism>
<name>D7F174_BOMMO</name>
<keyword evidence="3" id="KW-0255">Endonuclease</keyword>
<dbReference type="InterPro" id="IPR005135">
    <property type="entry name" value="Endo/exonuclease/phosphatase"/>
</dbReference>